<feature type="compositionally biased region" description="Low complexity" evidence="1">
    <location>
        <begin position="79"/>
        <end position="93"/>
    </location>
</feature>
<evidence type="ECO:0000256" key="1">
    <source>
        <dbReference type="SAM" id="MobiDB-lite"/>
    </source>
</evidence>
<proteinExistence type="predicted"/>
<feature type="chain" id="PRO_5029460040" evidence="2">
    <location>
        <begin position="22"/>
        <end position="122"/>
    </location>
</feature>
<protein>
    <submittedName>
        <fullName evidence="3">Cathepsin H</fullName>
    </submittedName>
</protein>
<comment type="caution">
    <text evidence="3">The sequence shown here is derived from an EMBL/GenBank/DDBJ whole genome shotgun (WGS) entry which is preliminary data.</text>
</comment>
<evidence type="ECO:0000313" key="4">
    <source>
        <dbReference type="Proteomes" id="UP000550707"/>
    </source>
</evidence>
<feature type="region of interest" description="Disordered" evidence="1">
    <location>
        <begin position="68"/>
        <end position="122"/>
    </location>
</feature>
<evidence type="ECO:0000313" key="3">
    <source>
        <dbReference type="EMBL" id="KAF6399165.1"/>
    </source>
</evidence>
<keyword evidence="2" id="KW-0732">Signal</keyword>
<organism evidence="3 4">
    <name type="scientific">Molossus molossus</name>
    <name type="common">Pallas' mastiff bat</name>
    <name type="synonym">Vespertilio molossus</name>
    <dbReference type="NCBI Taxonomy" id="27622"/>
    <lineage>
        <taxon>Eukaryota</taxon>
        <taxon>Metazoa</taxon>
        <taxon>Chordata</taxon>
        <taxon>Craniata</taxon>
        <taxon>Vertebrata</taxon>
        <taxon>Euteleostomi</taxon>
        <taxon>Mammalia</taxon>
        <taxon>Eutheria</taxon>
        <taxon>Laurasiatheria</taxon>
        <taxon>Chiroptera</taxon>
        <taxon>Yangochiroptera</taxon>
        <taxon>Molossidae</taxon>
        <taxon>Molossus</taxon>
    </lineage>
</organism>
<gene>
    <name evidence="3" type="ORF">HJG59_003487</name>
</gene>
<reference evidence="3 4" key="1">
    <citation type="journal article" date="2020" name="Nature">
        <title>Six reference-quality genomes reveal evolution of bat adaptations.</title>
        <authorList>
            <person name="Jebb D."/>
            <person name="Huang Z."/>
            <person name="Pippel M."/>
            <person name="Hughes G.M."/>
            <person name="Lavrichenko K."/>
            <person name="Devanna P."/>
            <person name="Winkler S."/>
            <person name="Jermiin L.S."/>
            <person name="Skirmuntt E.C."/>
            <person name="Katzourakis A."/>
            <person name="Burkitt-Gray L."/>
            <person name="Ray D.A."/>
            <person name="Sullivan K.A.M."/>
            <person name="Roscito J.G."/>
            <person name="Kirilenko B.M."/>
            <person name="Davalos L.M."/>
            <person name="Corthals A.P."/>
            <person name="Power M.L."/>
            <person name="Jones G."/>
            <person name="Ransome R.D."/>
            <person name="Dechmann D.K.N."/>
            <person name="Locatelli A.G."/>
            <person name="Puechmaille S.J."/>
            <person name="Fedrigo O."/>
            <person name="Jarvis E.D."/>
            <person name="Hiller M."/>
            <person name="Vernes S.C."/>
            <person name="Myers E.W."/>
            <person name="Teeling E.C."/>
        </authorList>
    </citation>
    <scope>NUCLEOTIDE SEQUENCE [LARGE SCALE GENOMIC DNA]</scope>
    <source>
        <strain evidence="3">MMolMol1</strain>
        <tissue evidence="3">Muscle</tissue>
    </source>
</reference>
<dbReference type="EMBL" id="JACASF010000024">
    <property type="protein sequence ID" value="KAF6399165.1"/>
    <property type="molecule type" value="Genomic_DNA"/>
</dbReference>
<evidence type="ECO:0000256" key="2">
    <source>
        <dbReference type="SAM" id="SignalP"/>
    </source>
</evidence>
<accession>A0A7J8BL49</accession>
<dbReference type="Proteomes" id="UP000550707">
    <property type="component" value="Unassembled WGS sequence"/>
</dbReference>
<feature type="signal peptide" evidence="2">
    <location>
        <begin position="1"/>
        <end position="21"/>
    </location>
</feature>
<name>A0A7J8BL49_MOLMO</name>
<sequence length="122" mass="12965">MWAALPLLCAGAWLLGPLARGAPGLSVRTAAVAVAGPSPPRGPWSPRSPSKRGRCCLWRNSSWWTVPRTSTTTAAKGGSPARPSSTSTTTRASWVRTPTPTRARMASVSSSRKRPSPLSRTW</sequence>
<dbReference type="AlphaFoldDB" id="A0A7J8BL49"/>
<keyword evidence="4" id="KW-1185">Reference proteome</keyword>